<feature type="coiled-coil region" evidence="5">
    <location>
        <begin position="51"/>
        <end position="78"/>
    </location>
</feature>
<dbReference type="GO" id="GO:0022857">
    <property type="term" value="F:transmembrane transporter activity"/>
    <property type="evidence" value="ECO:0007669"/>
    <property type="project" value="InterPro"/>
</dbReference>
<feature type="transmembrane region" description="Helical" evidence="7">
    <location>
        <begin position="110"/>
        <end position="131"/>
    </location>
</feature>
<evidence type="ECO:0000256" key="5">
    <source>
        <dbReference type="SAM" id="Coils"/>
    </source>
</evidence>
<evidence type="ECO:0000313" key="8">
    <source>
        <dbReference type="EMBL" id="PFX32360.1"/>
    </source>
</evidence>
<dbReference type="AlphaFoldDB" id="A0A2B4SU20"/>
<evidence type="ECO:0000256" key="3">
    <source>
        <dbReference type="ARBA" id="ARBA00022989"/>
    </source>
</evidence>
<dbReference type="Gene3D" id="1.20.1250.20">
    <property type="entry name" value="MFS general substrate transporter like domains"/>
    <property type="match status" value="1"/>
</dbReference>
<sequence length="497" mass="54274">MPVPAWLKLARPTIEPVIFLYAYGLFMHLPVIQQYVYKRVSVAKNFPYTSSTKENCQNQTLNATLKELEKEVQALSSYIHLGVVMFASIPSIFTALFIGAWTDTAGRLPALALPAIGSTLEALVVLLTMYFEWPIYVLFVGSAISGTCGFFTTMVLAVMSYIADTTDESERSYRLAIMELLVFIGGMISQLTSGLWIEKFGFVAPYWFIFGCLLASVVYVILFVPESRPSTSNGGTIRKLFSLKSVKRVWYVYKFPRNGARRNLIIFTLSTGVVVLTILGVSGVIVLFLLHSPLCFSAEKVGYYSAFRYLTSGIGAVLGIKLLGKCFNEVNIARIGIISLASALLVFGFARKEWLVFLSPIAGIFSGAVSPIFRGMMSRSVGENEQGALFSAIASLETLCNFIGAFIFNSMYPASLKYDFPGFVFFLGALLLIMPLSLTCCLKNPASFLSKRDLIKSSAQDDMADSLIIAGARSISSESEGSPLPIPTVGGGYEAVA</sequence>
<reference evidence="9" key="1">
    <citation type="journal article" date="2017" name="bioRxiv">
        <title>Comparative analysis of the genomes of Stylophora pistillata and Acropora digitifera provides evidence for extensive differences between species of corals.</title>
        <authorList>
            <person name="Voolstra C.R."/>
            <person name="Li Y."/>
            <person name="Liew Y.J."/>
            <person name="Baumgarten S."/>
            <person name="Zoccola D."/>
            <person name="Flot J.-F."/>
            <person name="Tambutte S."/>
            <person name="Allemand D."/>
            <person name="Aranda M."/>
        </authorList>
    </citation>
    <scope>NUCLEOTIDE SEQUENCE [LARGE SCALE GENOMIC DNA]</scope>
</reference>
<feature type="transmembrane region" description="Helical" evidence="7">
    <location>
        <begin position="137"/>
        <end position="163"/>
    </location>
</feature>
<dbReference type="Pfam" id="PF07690">
    <property type="entry name" value="MFS_1"/>
    <property type="match status" value="1"/>
</dbReference>
<comment type="subcellular location">
    <subcellularLocation>
        <location evidence="1">Membrane</location>
        <topology evidence="1">Multi-pass membrane protein</topology>
    </subcellularLocation>
</comment>
<accession>A0A2B4SU20</accession>
<evidence type="ECO:0000256" key="4">
    <source>
        <dbReference type="ARBA" id="ARBA00023136"/>
    </source>
</evidence>
<dbReference type="InterPro" id="IPR036259">
    <property type="entry name" value="MFS_trans_sf"/>
</dbReference>
<dbReference type="PANTHER" id="PTHR23507:SF1">
    <property type="entry name" value="FI18259P1-RELATED"/>
    <property type="match status" value="1"/>
</dbReference>
<dbReference type="OrthoDB" id="419734at2759"/>
<feature type="transmembrane region" description="Helical" evidence="7">
    <location>
        <begin position="203"/>
        <end position="224"/>
    </location>
</feature>
<feature type="transmembrane region" description="Helical" evidence="7">
    <location>
        <begin position="78"/>
        <end position="98"/>
    </location>
</feature>
<dbReference type="InterPro" id="IPR011701">
    <property type="entry name" value="MFS"/>
</dbReference>
<evidence type="ECO:0000313" key="9">
    <source>
        <dbReference type="Proteomes" id="UP000225706"/>
    </source>
</evidence>
<feature type="region of interest" description="Disordered" evidence="6">
    <location>
        <begin position="477"/>
        <end position="497"/>
    </location>
</feature>
<evidence type="ECO:0000256" key="6">
    <source>
        <dbReference type="SAM" id="MobiDB-lite"/>
    </source>
</evidence>
<comment type="caution">
    <text evidence="8">The sequence shown here is derived from an EMBL/GenBank/DDBJ whole genome shotgun (WGS) entry which is preliminary data.</text>
</comment>
<dbReference type="SUPFAM" id="SSF103473">
    <property type="entry name" value="MFS general substrate transporter"/>
    <property type="match status" value="1"/>
</dbReference>
<dbReference type="EMBL" id="LSMT01000024">
    <property type="protein sequence ID" value="PFX32360.1"/>
    <property type="molecule type" value="Genomic_DNA"/>
</dbReference>
<feature type="transmembrane region" description="Helical" evidence="7">
    <location>
        <begin position="420"/>
        <end position="442"/>
    </location>
</feature>
<name>A0A2B4SU20_STYPI</name>
<dbReference type="Proteomes" id="UP000225706">
    <property type="component" value="Unassembled WGS sequence"/>
</dbReference>
<feature type="transmembrane region" description="Helical" evidence="7">
    <location>
        <begin position="301"/>
        <end position="320"/>
    </location>
</feature>
<feature type="transmembrane region" description="Helical" evidence="7">
    <location>
        <begin position="356"/>
        <end position="376"/>
    </location>
</feature>
<organism evidence="8 9">
    <name type="scientific">Stylophora pistillata</name>
    <name type="common">Smooth cauliflower coral</name>
    <dbReference type="NCBI Taxonomy" id="50429"/>
    <lineage>
        <taxon>Eukaryota</taxon>
        <taxon>Metazoa</taxon>
        <taxon>Cnidaria</taxon>
        <taxon>Anthozoa</taxon>
        <taxon>Hexacorallia</taxon>
        <taxon>Scleractinia</taxon>
        <taxon>Astrocoeniina</taxon>
        <taxon>Pocilloporidae</taxon>
        <taxon>Stylophora</taxon>
    </lineage>
</organism>
<evidence type="ECO:0000256" key="1">
    <source>
        <dbReference type="ARBA" id="ARBA00004141"/>
    </source>
</evidence>
<feature type="transmembrane region" description="Helical" evidence="7">
    <location>
        <begin position="175"/>
        <end position="197"/>
    </location>
</feature>
<dbReference type="PANTHER" id="PTHR23507">
    <property type="entry name" value="ZGC:174356"/>
    <property type="match status" value="1"/>
</dbReference>
<evidence type="ECO:0000256" key="2">
    <source>
        <dbReference type="ARBA" id="ARBA00022692"/>
    </source>
</evidence>
<proteinExistence type="predicted"/>
<feature type="transmembrane region" description="Helical" evidence="7">
    <location>
        <begin position="18"/>
        <end position="37"/>
    </location>
</feature>
<keyword evidence="3 7" id="KW-1133">Transmembrane helix</keyword>
<feature type="transmembrane region" description="Helical" evidence="7">
    <location>
        <begin position="388"/>
        <end position="408"/>
    </location>
</feature>
<keyword evidence="9" id="KW-1185">Reference proteome</keyword>
<dbReference type="GO" id="GO:0016020">
    <property type="term" value="C:membrane"/>
    <property type="evidence" value="ECO:0007669"/>
    <property type="project" value="UniProtKB-SubCell"/>
</dbReference>
<feature type="transmembrane region" description="Helical" evidence="7">
    <location>
        <begin position="332"/>
        <end position="350"/>
    </location>
</feature>
<keyword evidence="2 7" id="KW-0812">Transmembrane</keyword>
<protein>
    <submittedName>
        <fullName evidence="8">Proton-coupled folate transporter</fullName>
    </submittedName>
</protein>
<evidence type="ECO:0000256" key="7">
    <source>
        <dbReference type="SAM" id="Phobius"/>
    </source>
</evidence>
<feature type="transmembrane region" description="Helical" evidence="7">
    <location>
        <begin position="264"/>
        <end position="289"/>
    </location>
</feature>
<gene>
    <name evidence="8" type="primary">slc46a1</name>
    <name evidence="8" type="ORF">AWC38_SpisGene2827</name>
</gene>
<keyword evidence="5" id="KW-0175">Coiled coil</keyword>
<keyword evidence="4 7" id="KW-0472">Membrane</keyword>